<feature type="domain" description="DUF6250" evidence="2">
    <location>
        <begin position="73"/>
        <end position="237"/>
    </location>
</feature>
<protein>
    <recommendedName>
        <fullName evidence="2">DUF6250 domain-containing protein</fullName>
    </recommendedName>
</protein>
<gene>
    <name evidence="3" type="ORF">FGF67_03350</name>
</gene>
<accession>A0A5C4SQH8</accession>
<evidence type="ECO:0000256" key="1">
    <source>
        <dbReference type="SAM" id="Phobius"/>
    </source>
</evidence>
<proteinExistence type="predicted"/>
<evidence type="ECO:0000313" key="3">
    <source>
        <dbReference type="EMBL" id="TNJ46045.1"/>
    </source>
</evidence>
<name>A0A5C4SQH8_9FLAO</name>
<dbReference type="AlphaFoldDB" id="A0A5C4SQH8"/>
<dbReference type="RefSeq" id="WP_139695059.1">
    <property type="nucleotide sequence ID" value="NZ_CP074074.1"/>
</dbReference>
<sequence length="292" mass="35279">MLNYKIIRRKKYMLYIYFLTFILQISCISSKKNSIQNNSHLIYQDNFDKGLGNWFLEYSHGKIFINDSKKLEIDVNEGASIWYKEKLTGNYTIEYEATVIQHDIKKDRVSDLNCFWKAKDPNNPENLFSKARNGNFNEYNSLELYYAGIGVHNNTRTRFRRYDGTGNKPLLPEHDLYDEIYLLKPNEINDIKIIVRDNRVKFYRNERLIYDFLDKNPIKDGWFAFRTYKSHLEIDNFKIYKRHYPVKSVLLLDVNWLVILFLVFTYPKYHYIMCINFCTYILSFFFNIFMKP</sequence>
<keyword evidence="1" id="KW-0812">Transmembrane</keyword>
<dbReference type="OrthoDB" id="262615at2"/>
<comment type="caution">
    <text evidence="3">The sequence shown here is derived from an EMBL/GenBank/DDBJ whole genome shotgun (WGS) entry which is preliminary data.</text>
</comment>
<feature type="transmembrane region" description="Helical" evidence="1">
    <location>
        <begin position="244"/>
        <end position="264"/>
    </location>
</feature>
<dbReference type="Pfam" id="PF19763">
    <property type="entry name" value="DUF6250"/>
    <property type="match status" value="1"/>
</dbReference>
<keyword evidence="4" id="KW-1185">Reference proteome</keyword>
<organism evidence="3 4">
    <name type="scientific">Allotamlana fucoidanivorans</name>
    <dbReference type="NCBI Taxonomy" id="2583814"/>
    <lineage>
        <taxon>Bacteria</taxon>
        <taxon>Pseudomonadati</taxon>
        <taxon>Bacteroidota</taxon>
        <taxon>Flavobacteriia</taxon>
        <taxon>Flavobacteriales</taxon>
        <taxon>Flavobacteriaceae</taxon>
        <taxon>Allotamlana</taxon>
    </lineage>
</organism>
<evidence type="ECO:0000259" key="2">
    <source>
        <dbReference type="Pfam" id="PF19763"/>
    </source>
</evidence>
<dbReference type="InterPro" id="IPR046217">
    <property type="entry name" value="DUF6250"/>
</dbReference>
<feature type="transmembrane region" description="Helical" evidence="1">
    <location>
        <begin position="270"/>
        <end position="290"/>
    </location>
</feature>
<keyword evidence="1" id="KW-1133">Transmembrane helix</keyword>
<evidence type="ECO:0000313" key="4">
    <source>
        <dbReference type="Proteomes" id="UP000308713"/>
    </source>
</evidence>
<dbReference type="Proteomes" id="UP000308713">
    <property type="component" value="Unassembled WGS sequence"/>
</dbReference>
<keyword evidence="1" id="KW-0472">Membrane</keyword>
<dbReference type="Gene3D" id="2.60.120.200">
    <property type="match status" value="1"/>
</dbReference>
<reference evidence="3 4" key="1">
    <citation type="submission" date="2019-05" db="EMBL/GenBank/DDBJ databases">
        <title>Tamlana fucoidanivorans sp. nov., isolated from the surface of algae collected from Fujian province in China.</title>
        <authorList>
            <person name="Li J."/>
        </authorList>
    </citation>
    <scope>NUCLEOTIDE SEQUENCE [LARGE SCALE GENOMIC DNA]</scope>
    <source>
        <strain evidence="3 4">CW2-9</strain>
    </source>
</reference>
<dbReference type="EMBL" id="VDCS01000003">
    <property type="protein sequence ID" value="TNJ46045.1"/>
    <property type="molecule type" value="Genomic_DNA"/>
</dbReference>